<dbReference type="GO" id="GO:0003677">
    <property type="term" value="F:DNA binding"/>
    <property type="evidence" value="ECO:0007669"/>
    <property type="project" value="UniProtKB-KW"/>
</dbReference>
<dbReference type="AlphaFoldDB" id="A0AAW8H626"/>
<dbReference type="GO" id="GO:0006355">
    <property type="term" value="P:regulation of DNA-templated transcription"/>
    <property type="evidence" value="ECO:0007669"/>
    <property type="project" value="InterPro"/>
</dbReference>
<dbReference type="PRINTS" id="PR00038">
    <property type="entry name" value="HTHLUXR"/>
</dbReference>
<dbReference type="InterPro" id="IPR000792">
    <property type="entry name" value="Tscrpt_reg_LuxR_C"/>
</dbReference>
<dbReference type="Gene3D" id="3.40.50.2300">
    <property type="match status" value="1"/>
</dbReference>
<dbReference type="NCBIfam" id="NF008548">
    <property type="entry name" value="PRK11475.1"/>
    <property type="match status" value="1"/>
</dbReference>
<reference evidence="3 4" key="1">
    <citation type="submission" date="2023-08" db="EMBL/GenBank/DDBJ databases">
        <authorList>
            <person name="Dale J."/>
        </authorList>
    </citation>
    <scope>NUCLEOTIDE SEQUENCE [LARGE SCALE GENOMIC DNA]</scope>
    <source>
        <strain evidence="3 4">2023EL-00788</strain>
    </source>
</reference>
<dbReference type="Pfam" id="PF00196">
    <property type="entry name" value="GerE"/>
    <property type="match status" value="1"/>
</dbReference>
<organism evidence="3 4">
    <name type="scientific">Enterobacter soli</name>
    <dbReference type="NCBI Taxonomy" id="885040"/>
    <lineage>
        <taxon>Bacteria</taxon>
        <taxon>Pseudomonadati</taxon>
        <taxon>Pseudomonadota</taxon>
        <taxon>Gammaproteobacteria</taxon>
        <taxon>Enterobacterales</taxon>
        <taxon>Enterobacteriaceae</taxon>
        <taxon>Enterobacter</taxon>
    </lineage>
</organism>
<keyword evidence="4" id="KW-1185">Reference proteome</keyword>
<dbReference type="SMART" id="SM00421">
    <property type="entry name" value="HTH_LUXR"/>
    <property type="match status" value="1"/>
</dbReference>
<accession>A0AAW8H626</accession>
<dbReference type="InterPro" id="IPR039420">
    <property type="entry name" value="WalR-like"/>
</dbReference>
<keyword evidence="1 3" id="KW-0238">DNA-binding</keyword>
<sequence length="211" mass="23775">MSAIGLMHLFAMPPLSDYKLHLFTCADSLKAAFTHTSFFSVIYSLSDAREERRNCLSCMRELAQTHNDIQRIVLASDEMEAKLVSHLFPSRLHGIINKAVPLIELLDELSALLSETRRVNDNMLNHWYVSHNRLLSPTERAILRFMSFGYSIPEIATQLERNIKTIRAHKFNAMVKLGVNSDVGLLDAADLLTHLPVGEGRRTALTVPAFS</sequence>
<dbReference type="RefSeq" id="WP_306682824.1">
    <property type="nucleotide sequence ID" value="NZ_JAVDKR010000002.1"/>
</dbReference>
<dbReference type="EMBL" id="JAVDKS010000002">
    <property type="protein sequence ID" value="MDQ2255738.1"/>
    <property type="molecule type" value="Genomic_DNA"/>
</dbReference>
<dbReference type="PROSITE" id="PS50043">
    <property type="entry name" value="HTH_LUXR_2"/>
    <property type="match status" value="1"/>
</dbReference>
<dbReference type="PANTHER" id="PTHR43214">
    <property type="entry name" value="TWO-COMPONENT RESPONSE REGULATOR"/>
    <property type="match status" value="1"/>
</dbReference>
<feature type="domain" description="HTH luxR-type" evidence="2">
    <location>
        <begin position="128"/>
        <end position="193"/>
    </location>
</feature>
<dbReference type="InterPro" id="IPR016032">
    <property type="entry name" value="Sig_transdc_resp-reg_C-effctor"/>
</dbReference>
<dbReference type="SUPFAM" id="SSF46894">
    <property type="entry name" value="C-terminal effector domain of the bipartite response regulators"/>
    <property type="match status" value="1"/>
</dbReference>
<evidence type="ECO:0000313" key="4">
    <source>
        <dbReference type="Proteomes" id="UP001225042"/>
    </source>
</evidence>
<protein>
    <submittedName>
        <fullName evidence="3">DNA-binding transcriptional activator BglJ</fullName>
    </submittedName>
</protein>
<dbReference type="CDD" id="cd06170">
    <property type="entry name" value="LuxR_C_like"/>
    <property type="match status" value="1"/>
</dbReference>
<dbReference type="PANTHER" id="PTHR43214:SF31">
    <property type="entry name" value="TRANSCRIPTIONAL ACTIVATOR PROTEIN BGLJ"/>
    <property type="match status" value="1"/>
</dbReference>
<comment type="caution">
    <text evidence="3">The sequence shown here is derived from an EMBL/GenBank/DDBJ whole genome shotgun (WGS) entry which is preliminary data.</text>
</comment>
<name>A0AAW8H626_9ENTR</name>
<evidence type="ECO:0000313" key="3">
    <source>
        <dbReference type="EMBL" id="MDQ2255738.1"/>
    </source>
</evidence>
<evidence type="ECO:0000259" key="2">
    <source>
        <dbReference type="PROSITE" id="PS50043"/>
    </source>
</evidence>
<evidence type="ECO:0000256" key="1">
    <source>
        <dbReference type="ARBA" id="ARBA00023125"/>
    </source>
</evidence>
<gene>
    <name evidence="3" type="primary">bglJ</name>
    <name evidence="3" type="ORF">RBJ67_06230</name>
</gene>
<proteinExistence type="predicted"/>
<dbReference type="Proteomes" id="UP001225042">
    <property type="component" value="Unassembled WGS sequence"/>
</dbReference>